<evidence type="ECO:0000313" key="2">
    <source>
        <dbReference type="EMBL" id="MBW3469437.1"/>
    </source>
</evidence>
<reference evidence="2 3" key="1">
    <citation type="journal article" date="2020" name="Syst. Appl. Microbiol.">
        <title>Arthrospiribacter ruber gen. nov., sp. nov., a novel bacterium isolated from Arthrospira cultures.</title>
        <authorList>
            <person name="Waleron M."/>
            <person name="Misztak A."/>
            <person name="Waleron M.M."/>
            <person name="Furmaniak M."/>
            <person name="Mrozik A."/>
            <person name="Waleron K."/>
        </authorList>
    </citation>
    <scope>NUCLEOTIDE SEQUENCE [LARGE SCALE GENOMIC DNA]</scope>
    <source>
        <strain evidence="2 3">DPMB0001</strain>
    </source>
</reference>
<comment type="caution">
    <text evidence="2">The sequence shown here is derived from an EMBL/GenBank/DDBJ whole genome shotgun (WGS) entry which is preliminary data.</text>
</comment>
<protein>
    <submittedName>
        <fullName evidence="2">Phosphatase PAP2 family protein</fullName>
    </submittedName>
</protein>
<accession>A0A951MEU0</accession>
<evidence type="ECO:0000313" key="3">
    <source>
        <dbReference type="Proteomes" id="UP000727490"/>
    </source>
</evidence>
<dbReference type="AlphaFoldDB" id="A0A951MEU0"/>
<feature type="transmembrane region" description="Helical" evidence="1">
    <location>
        <begin position="12"/>
        <end position="30"/>
    </location>
</feature>
<keyword evidence="1" id="KW-0812">Transmembrane</keyword>
<keyword evidence="1" id="KW-0472">Membrane</keyword>
<feature type="transmembrane region" description="Helical" evidence="1">
    <location>
        <begin position="173"/>
        <end position="191"/>
    </location>
</feature>
<sequence length="193" mass="21387">MDKLALAKGISILGHPLVLGNIYVIAMSFHKMDTEAATWVSALTFFLITLPIIAHNLYKMKVGKYENFDVSDQQQRKSFYPFALGLFTVLLILFLFLPVPSDVLVQTSVFFSMLVSMAVINLKVKASLHAAISFYIALSVFQVHLLLGAVLAIIALSISWSRLISQRHSIQELIIGCISGISFGIISLLVLDW</sequence>
<gene>
    <name evidence="2" type="ORF">EGN73_16690</name>
</gene>
<keyword evidence="3" id="KW-1185">Reference proteome</keyword>
<evidence type="ECO:0000256" key="1">
    <source>
        <dbReference type="SAM" id="Phobius"/>
    </source>
</evidence>
<feature type="transmembrane region" description="Helical" evidence="1">
    <location>
        <begin position="103"/>
        <end position="122"/>
    </location>
</feature>
<proteinExistence type="predicted"/>
<feature type="transmembrane region" description="Helical" evidence="1">
    <location>
        <begin position="134"/>
        <end position="161"/>
    </location>
</feature>
<name>A0A951MEU0_9BACT</name>
<keyword evidence="1" id="KW-1133">Transmembrane helix</keyword>
<feature type="transmembrane region" description="Helical" evidence="1">
    <location>
        <begin position="79"/>
        <end position="97"/>
    </location>
</feature>
<organism evidence="2 3">
    <name type="scientific">Arthrospiribacter ruber</name>
    <dbReference type="NCBI Taxonomy" id="2487934"/>
    <lineage>
        <taxon>Bacteria</taxon>
        <taxon>Pseudomonadati</taxon>
        <taxon>Bacteroidota</taxon>
        <taxon>Cytophagia</taxon>
        <taxon>Cytophagales</taxon>
        <taxon>Cyclobacteriaceae</taxon>
        <taxon>Arthrospiribacter</taxon>
    </lineage>
</organism>
<dbReference type="Proteomes" id="UP000727490">
    <property type="component" value="Unassembled WGS sequence"/>
</dbReference>
<dbReference type="EMBL" id="RPHB01000008">
    <property type="protein sequence ID" value="MBW3469437.1"/>
    <property type="molecule type" value="Genomic_DNA"/>
</dbReference>
<feature type="transmembrane region" description="Helical" evidence="1">
    <location>
        <begin position="36"/>
        <end position="58"/>
    </location>
</feature>